<evidence type="ECO:0000256" key="1">
    <source>
        <dbReference type="SAM" id="MobiDB-lite"/>
    </source>
</evidence>
<dbReference type="Proteomes" id="UP001501821">
    <property type="component" value="Unassembled WGS sequence"/>
</dbReference>
<feature type="region of interest" description="Disordered" evidence="1">
    <location>
        <begin position="23"/>
        <end position="50"/>
    </location>
</feature>
<evidence type="ECO:0000313" key="4">
    <source>
        <dbReference type="Proteomes" id="UP001501821"/>
    </source>
</evidence>
<dbReference type="EMBL" id="BAABAH010000002">
    <property type="protein sequence ID" value="GAA3809706.1"/>
    <property type="molecule type" value="Genomic_DNA"/>
</dbReference>
<feature type="signal peptide" evidence="2">
    <location>
        <begin position="1"/>
        <end position="23"/>
    </location>
</feature>
<evidence type="ECO:0000256" key="2">
    <source>
        <dbReference type="SAM" id="SignalP"/>
    </source>
</evidence>
<evidence type="ECO:0000313" key="3">
    <source>
        <dbReference type="EMBL" id="GAA3809706.1"/>
    </source>
</evidence>
<keyword evidence="2" id="KW-0732">Signal</keyword>
<proteinExistence type="predicted"/>
<feature type="chain" id="PRO_5046851637" evidence="2">
    <location>
        <begin position="24"/>
        <end position="192"/>
    </location>
</feature>
<sequence>MRMTRIVGLAVVVVAALCPAATAAADPSDPDPLPSQQLPGEQLPDEPEVGAPQALAATSCTYVVESGLYTCDAGMISRVTKATTVVATLYPAKGYVGAPTLTVRSEKGGCTAGKLRTELRVDLRYLYFTDGTHWDDKAMSFRTYAGCRLKLYDGTDGGEGRMPATSWLDDRSSMSKVDGRLWARRADLVAVS</sequence>
<organism evidence="3 4">
    <name type="scientific">Nocardioides panacisoli</name>
    <dbReference type="NCBI Taxonomy" id="627624"/>
    <lineage>
        <taxon>Bacteria</taxon>
        <taxon>Bacillati</taxon>
        <taxon>Actinomycetota</taxon>
        <taxon>Actinomycetes</taxon>
        <taxon>Propionibacteriales</taxon>
        <taxon>Nocardioidaceae</taxon>
        <taxon>Nocardioides</taxon>
    </lineage>
</organism>
<reference evidence="4" key="1">
    <citation type="journal article" date="2019" name="Int. J. Syst. Evol. Microbiol.">
        <title>The Global Catalogue of Microorganisms (GCM) 10K type strain sequencing project: providing services to taxonomists for standard genome sequencing and annotation.</title>
        <authorList>
            <consortium name="The Broad Institute Genomics Platform"/>
            <consortium name="The Broad Institute Genome Sequencing Center for Infectious Disease"/>
            <person name="Wu L."/>
            <person name="Ma J."/>
        </authorList>
    </citation>
    <scope>NUCLEOTIDE SEQUENCE [LARGE SCALE GENOMIC DNA]</scope>
    <source>
        <strain evidence="4">JCM 16953</strain>
    </source>
</reference>
<protein>
    <submittedName>
        <fullName evidence="3">Uncharacterized protein</fullName>
    </submittedName>
</protein>
<dbReference type="RefSeq" id="WP_344773007.1">
    <property type="nucleotide sequence ID" value="NZ_BAABAH010000002.1"/>
</dbReference>
<keyword evidence="4" id="KW-1185">Reference proteome</keyword>
<gene>
    <name evidence="3" type="ORF">GCM10022242_10530</name>
</gene>
<accession>A0ABP7I6Y5</accession>
<comment type="caution">
    <text evidence="3">The sequence shown here is derived from an EMBL/GenBank/DDBJ whole genome shotgun (WGS) entry which is preliminary data.</text>
</comment>
<name>A0ABP7I6Y5_9ACTN</name>